<proteinExistence type="inferred from homology"/>
<dbReference type="Gene3D" id="1.25.40.10">
    <property type="entry name" value="Tetratricopeptide repeat domain"/>
    <property type="match status" value="1"/>
</dbReference>
<keyword evidence="8" id="KW-1185">Reference proteome</keyword>
<keyword evidence="2" id="KW-0963">Cytoplasm</keyword>
<comment type="subcellular location">
    <subcellularLocation>
        <location evidence="1">Cytoplasm</location>
    </subcellularLocation>
</comment>
<dbReference type="InterPro" id="IPR011990">
    <property type="entry name" value="TPR-like_helical_dom_sf"/>
</dbReference>
<feature type="region of interest" description="Disordered" evidence="6">
    <location>
        <begin position="517"/>
        <end position="556"/>
    </location>
</feature>
<comment type="similarity">
    <text evidence="5">Belongs to the Rap family.</text>
</comment>
<protein>
    <recommendedName>
        <fullName evidence="9">MalT-like TPR region domain-containing protein</fullName>
    </recommendedName>
</protein>
<dbReference type="InterPro" id="IPR051476">
    <property type="entry name" value="Bac_ResReg_Asp_Phosphatase"/>
</dbReference>
<keyword evidence="3" id="KW-0677">Repeat</keyword>
<reference evidence="7 8" key="1">
    <citation type="submission" date="2016-12" db="EMBL/GenBank/DDBJ databases">
        <title>The draft genome sequence of Actinophytocola sp. 11-183.</title>
        <authorList>
            <person name="Wang W."/>
            <person name="Yuan L."/>
        </authorList>
    </citation>
    <scope>NUCLEOTIDE SEQUENCE [LARGE SCALE GENOMIC DNA]</scope>
    <source>
        <strain evidence="7 8">11-183</strain>
    </source>
</reference>
<dbReference type="STRING" id="1912961.BU204_37050"/>
<dbReference type="Proteomes" id="UP000185596">
    <property type="component" value="Unassembled WGS sequence"/>
</dbReference>
<evidence type="ECO:0000256" key="1">
    <source>
        <dbReference type="ARBA" id="ARBA00004496"/>
    </source>
</evidence>
<evidence type="ECO:0008006" key="9">
    <source>
        <dbReference type="Google" id="ProtNLM"/>
    </source>
</evidence>
<dbReference type="PANTHER" id="PTHR46630">
    <property type="entry name" value="TETRATRICOPEPTIDE REPEAT PROTEIN 29"/>
    <property type="match status" value="1"/>
</dbReference>
<gene>
    <name evidence="7" type="ORF">BU204_37050</name>
</gene>
<keyword evidence="4" id="KW-0802">TPR repeat</keyword>
<dbReference type="AlphaFoldDB" id="A0A1Q8BTV9"/>
<evidence type="ECO:0000256" key="4">
    <source>
        <dbReference type="ARBA" id="ARBA00022803"/>
    </source>
</evidence>
<evidence type="ECO:0000313" key="8">
    <source>
        <dbReference type="Proteomes" id="UP000185596"/>
    </source>
</evidence>
<evidence type="ECO:0000313" key="7">
    <source>
        <dbReference type="EMBL" id="OLF05549.1"/>
    </source>
</evidence>
<evidence type="ECO:0000256" key="2">
    <source>
        <dbReference type="ARBA" id="ARBA00022490"/>
    </source>
</evidence>
<dbReference type="SUPFAM" id="SSF48452">
    <property type="entry name" value="TPR-like"/>
    <property type="match status" value="1"/>
</dbReference>
<dbReference type="InterPro" id="IPR019734">
    <property type="entry name" value="TPR_rpt"/>
</dbReference>
<organism evidence="7 8">
    <name type="scientific">Actinophytocola xanthii</name>
    <dbReference type="NCBI Taxonomy" id="1912961"/>
    <lineage>
        <taxon>Bacteria</taxon>
        <taxon>Bacillati</taxon>
        <taxon>Actinomycetota</taxon>
        <taxon>Actinomycetes</taxon>
        <taxon>Pseudonocardiales</taxon>
        <taxon>Pseudonocardiaceae</taxon>
    </lineage>
</organism>
<evidence type="ECO:0000256" key="6">
    <source>
        <dbReference type="SAM" id="MobiDB-lite"/>
    </source>
</evidence>
<evidence type="ECO:0000256" key="3">
    <source>
        <dbReference type="ARBA" id="ARBA00022737"/>
    </source>
</evidence>
<name>A0A1Q8BTV9_9PSEU</name>
<dbReference type="GO" id="GO:0005737">
    <property type="term" value="C:cytoplasm"/>
    <property type="evidence" value="ECO:0007669"/>
    <property type="project" value="UniProtKB-SubCell"/>
</dbReference>
<feature type="compositionally biased region" description="Basic and acidic residues" evidence="6">
    <location>
        <begin position="525"/>
        <end position="556"/>
    </location>
</feature>
<comment type="caution">
    <text evidence="7">The sequence shown here is derived from an EMBL/GenBank/DDBJ whole genome shotgun (WGS) entry which is preliminary data.</text>
</comment>
<dbReference type="SMART" id="SM00028">
    <property type="entry name" value="TPR"/>
    <property type="match status" value="3"/>
</dbReference>
<accession>A0A1Q8BTV9</accession>
<sequence length="556" mass="61778">MLLAKFAGIDTGDDQLRRFELLAQRCHGHALSLSVAGAYLATRATPEESVLRLVDRGPLDLSVGDVSVAPALNASYDELGPIAMRLYRLLPLHPGPEFTVEPVAEGLNEPVDVTTQAVSELLDANLITEIQYGRFRQHDLLREHARARAEELDPQPERNGALYRMCEWYGKKAAAADLAINPRPRRFSWVYLDVYDMQFPDRRDALEWFTREWANVLEAQRSAAGQDGWDELVFLLAETVWNGLRSLSAWDELAESQRLGAEAARRRSHVLESVCLSRLGFAETALGNDTAAEEACTQAVRRASELGDWWAEAAALSTRARARTARGECHGALADLERAVRLDEELGDRRSIALRHRRIGEIYCRPKMADFDRAIRHLRLAKDVMREVDDEIGLARAVTYLAKAHLGAGQWGTAVCEMGAVIDVLRSFGAPAYLVDVYAILGEARARLGHVAQARACFTEAIELGEAAGLHRSAALERARCYAMSWITATAGRRTPSDRTSRLDERDQYSGAALIAANEQILPTRPEHSNREGHDGHTQGRERPPTHREASAIDRP</sequence>
<evidence type="ECO:0000256" key="5">
    <source>
        <dbReference type="ARBA" id="ARBA00038253"/>
    </source>
</evidence>
<dbReference type="PANTHER" id="PTHR46630:SF1">
    <property type="entry name" value="TETRATRICOPEPTIDE REPEAT PROTEIN 29"/>
    <property type="match status" value="1"/>
</dbReference>
<dbReference type="EMBL" id="MSIE01000136">
    <property type="protein sequence ID" value="OLF05549.1"/>
    <property type="molecule type" value="Genomic_DNA"/>
</dbReference>